<evidence type="ECO:0000313" key="4">
    <source>
        <dbReference type="EMBL" id="MDI1488411.1"/>
    </source>
</evidence>
<dbReference type="GO" id="GO:0005506">
    <property type="term" value="F:iron ion binding"/>
    <property type="evidence" value="ECO:0007669"/>
    <property type="project" value="InterPro"/>
</dbReference>
<dbReference type="PANTHER" id="PTHR24305">
    <property type="entry name" value="CYTOCHROME P450"/>
    <property type="match status" value="1"/>
</dbReference>
<dbReference type="EMBL" id="JAPUFD010000007">
    <property type="protein sequence ID" value="MDI1488411.1"/>
    <property type="molecule type" value="Genomic_DNA"/>
</dbReference>
<feature type="region of interest" description="Disordered" evidence="3">
    <location>
        <begin position="228"/>
        <end position="247"/>
    </location>
</feature>
<dbReference type="PRINTS" id="PR00385">
    <property type="entry name" value="P450"/>
</dbReference>
<keyword evidence="2" id="KW-0349">Heme</keyword>
<sequence>MGWPFDDKDALHKELGPIFTIVTPAGLEVTVADPHVTNAVFAKRKEFIKPAVMYDQLNVFGRNLNTVEGRDWERQRRLTAPNFNERTSATVWNEAKRQANDMLGAWLEHGSRGTRDTVADTATLALHVLTRVGFGLTYSFHEGVRKVPPGHQMTYKEALSTCLGNIITFAIFPRGLLSKPLMPRALRYVGLAAREFQTYMEEMLSHERAVSANHPAGSNNLVGALVRASDNQEQSQGRPSLTGPQSLTDDEIFGNIFAFNLAGHETTANTIASSLVLLAANPSYQSWLAEEIDRVWDRDSANYEDIFPGLKRCLAVMYETLRLYGSIVFIPKSTGVHAQSVTLGDRSYLLPPRTAVNINVQALHTDQKIWGEDALQWRPSRWIDNFKPPLSVVGAESDKGVEQLINPGDGTYIPWADGPRVCIGRKFSQVEFVGVIASLFSKARVRPLLEGKDSGDDGHRALMKMVDESAIFAITLQMKNPRGIALMWEHR</sequence>
<name>A0AA43QNV0_9LECA</name>
<dbReference type="SUPFAM" id="SSF48264">
    <property type="entry name" value="Cytochrome P450"/>
    <property type="match status" value="1"/>
</dbReference>
<dbReference type="Gene3D" id="1.10.630.10">
    <property type="entry name" value="Cytochrome P450"/>
    <property type="match status" value="1"/>
</dbReference>
<dbReference type="PANTHER" id="PTHR24305:SF166">
    <property type="entry name" value="CYTOCHROME P450 12A4, MITOCHONDRIAL-RELATED"/>
    <property type="match status" value="1"/>
</dbReference>
<gene>
    <name evidence="4" type="ORF">OHK93_007686</name>
</gene>
<keyword evidence="2" id="KW-0479">Metal-binding</keyword>
<comment type="caution">
    <text evidence="4">The sequence shown here is derived from an EMBL/GenBank/DDBJ whole genome shotgun (WGS) entry which is preliminary data.</text>
</comment>
<dbReference type="AlphaFoldDB" id="A0AA43QNV0"/>
<keyword evidence="2" id="KW-0408">Iron</keyword>
<dbReference type="CDD" id="cd11070">
    <property type="entry name" value="CYP56-like"/>
    <property type="match status" value="1"/>
</dbReference>
<dbReference type="PRINTS" id="PR00463">
    <property type="entry name" value="EP450I"/>
</dbReference>
<evidence type="ECO:0000313" key="5">
    <source>
        <dbReference type="Proteomes" id="UP001161017"/>
    </source>
</evidence>
<organism evidence="4 5">
    <name type="scientific">Ramalina farinacea</name>
    <dbReference type="NCBI Taxonomy" id="258253"/>
    <lineage>
        <taxon>Eukaryota</taxon>
        <taxon>Fungi</taxon>
        <taxon>Dikarya</taxon>
        <taxon>Ascomycota</taxon>
        <taxon>Pezizomycotina</taxon>
        <taxon>Lecanoromycetes</taxon>
        <taxon>OSLEUM clade</taxon>
        <taxon>Lecanoromycetidae</taxon>
        <taxon>Lecanorales</taxon>
        <taxon>Lecanorineae</taxon>
        <taxon>Ramalinaceae</taxon>
        <taxon>Ramalina</taxon>
    </lineage>
</organism>
<keyword evidence="5" id="KW-1185">Reference proteome</keyword>
<dbReference type="GO" id="GO:0004497">
    <property type="term" value="F:monooxygenase activity"/>
    <property type="evidence" value="ECO:0007669"/>
    <property type="project" value="InterPro"/>
</dbReference>
<feature type="binding site" description="axial binding residue" evidence="2">
    <location>
        <position position="422"/>
    </location>
    <ligand>
        <name>heme</name>
        <dbReference type="ChEBI" id="CHEBI:30413"/>
    </ligand>
    <ligandPart>
        <name>Fe</name>
        <dbReference type="ChEBI" id="CHEBI:18248"/>
    </ligandPart>
</feature>
<dbReference type="GO" id="GO:0020037">
    <property type="term" value="F:heme binding"/>
    <property type="evidence" value="ECO:0007669"/>
    <property type="project" value="InterPro"/>
</dbReference>
<reference evidence="4" key="1">
    <citation type="journal article" date="2023" name="Genome Biol. Evol.">
        <title>First Whole Genome Sequence and Flow Cytometry Genome Size Data for the Lichen-Forming Fungus Ramalina farinacea (Ascomycota).</title>
        <authorList>
            <person name="Llewellyn T."/>
            <person name="Mian S."/>
            <person name="Hill R."/>
            <person name="Leitch I.J."/>
            <person name="Gaya E."/>
        </authorList>
    </citation>
    <scope>NUCLEOTIDE SEQUENCE</scope>
    <source>
        <strain evidence="4">LIQ254RAFAR</strain>
    </source>
</reference>
<protein>
    <recommendedName>
        <fullName evidence="6">Cytochrome P450</fullName>
    </recommendedName>
</protein>
<proteinExistence type="inferred from homology"/>
<evidence type="ECO:0008006" key="6">
    <source>
        <dbReference type="Google" id="ProtNLM"/>
    </source>
</evidence>
<comment type="cofactor">
    <cofactor evidence="2">
        <name>heme</name>
        <dbReference type="ChEBI" id="CHEBI:30413"/>
    </cofactor>
</comment>
<dbReference type="Proteomes" id="UP001161017">
    <property type="component" value="Unassembled WGS sequence"/>
</dbReference>
<evidence type="ECO:0000256" key="2">
    <source>
        <dbReference type="PIRSR" id="PIRSR602401-1"/>
    </source>
</evidence>
<dbReference type="GO" id="GO:0016705">
    <property type="term" value="F:oxidoreductase activity, acting on paired donors, with incorporation or reduction of molecular oxygen"/>
    <property type="evidence" value="ECO:0007669"/>
    <property type="project" value="InterPro"/>
</dbReference>
<evidence type="ECO:0000256" key="3">
    <source>
        <dbReference type="SAM" id="MobiDB-lite"/>
    </source>
</evidence>
<evidence type="ECO:0000256" key="1">
    <source>
        <dbReference type="ARBA" id="ARBA00010617"/>
    </source>
</evidence>
<dbReference type="InterPro" id="IPR002401">
    <property type="entry name" value="Cyt_P450_E_grp-I"/>
</dbReference>
<dbReference type="Pfam" id="PF00067">
    <property type="entry name" value="p450"/>
    <property type="match status" value="1"/>
</dbReference>
<dbReference type="InterPro" id="IPR036396">
    <property type="entry name" value="Cyt_P450_sf"/>
</dbReference>
<dbReference type="InterPro" id="IPR050121">
    <property type="entry name" value="Cytochrome_P450_monoxygenase"/>
</dbReference>
<accession>A0AA43QNV0</accession>
<dbReference type="InterPro" id="IPR001128">
    <property type="entry name" value="Cyt_P450"/>
</dbReference>
<feature type="compositionally biased region" description="Polar residues" evidence="3">
    <location>
        <begin position="229"/>
        <end position="247"/>
    </location>
</feature>
<comment type="similarity">
    <text evidence="1">Belongs to the cytochrome P450 family.</text>
</comment>